<feature type="region of interest" description="Disordered" evidence="1">
    <location>
        <begin position="109"/>
        <end position="133"/>
    </location>
</feature>
<evidence type="ECO:0000313" key="3">
    <source>
        <dbReference type="Proteomes" id="UP001066276"/>
    </source>
</evidence>
<dbReference type="AlphaFoldDB" id="A0AAV7LMZ2"/>
<protein>
    <submittedName>
        <fullName evidence="2">Uncharacterized protein</fullName>
    </submittedName>
</protein>
<accession>A0AAV7LMZ2</accession>
<dbReference type="EMBL" id="JANPWB010000015">
    <property type="protein sequence ID" value="KAJ1092437.1"/>
    <property type="molecule type" value="Genomic_DNA"/>
</dbReference>
<evidence type="ECO:0000256" key="1">
    <source>
        <dbReference type="SAM" id="MobiDB-lite"/>
    </source>
</evidence>
<dbReference type="Proteomes" id="UP001066276">
    <property type="component" value="Chromosome 11"/>
</dbReference>
<name>A0AAV7LMZ2_PLEWA</name>
<proteinExistence type="predicted"/>
<comment type="caution">
    <text evidence="2">The sequence shown here is derived from an EMBL/GenBank/DDBJ whole genome shotgun (WGS) entry which is preliminary data.</text>
</comment>
<sequence>MATLYCGSCSRKTQSDNLLCESPLQELHNCAVPILMALKLTWRRKCWHSGTVEHETKWQLGVILVGSGSRAMKASQQTRAGTKGEDLQLDYTGTVLEDVMAMPGLVVRRPHKHQKPKLARRRGELQIASDGGE</sequence>
<organism evidence="2 3">
    <name type="scientific">Pleurodeles waltl</name>
    <name type="common">Iberian ribbed newt</name>
    <dbReference type="NCBI Taxonomy" id="8319"/>
    <lineage>
        <taxon>Eukaryota</taxon>
        <taxon>Metazoa</taxon>
        <taxon>Chordata</taxon>
        <taxon>Craniata</taxon>
        <taxon>Vertebrata</taxon>
        <taxon>Euteleostomi</taxon>
        <taxon>Amphibia</taxon>
        <taxon>Batrachia</taxon>
        <taxon>Caudata</taxon>
        <taxon>Salamandroidea</taxon>
        <taxon>Salamandridae</taxon>
        <taxon>Pleurodelinae</taxon>
        <taxon>Pleurodeles</taxon>
    </lineage>
</organism>
<feature type="compositionally biased region" description="Basic residues" evidence="1">
    <location>
        <begin position="109"/>
        <end position="120"/>
    </location>
</feature>
<gene>
    <name evidence="2" type="ORF">NDU88_005547</name>
</gene>
<evidence type="ECO:0000313" key="2">
    <source>
        <dbReference type="EMBL" id="KAJ1092437.1"/>
    </source>
</evidence>
<keyword evidence="3" id="KW-1185">Reference proteome</keyword>
<reference evidence="2" key="1">
    <citation type="journal article" date="2022" name="bioRxiv">
        <title>Sequencing and chromosome-scale assembly of the giantPleurodeles waltlgenome.</title>
        <authorList>
            <person name="Brown T."/>
            <person name="Elewa A."/>
            <person name="Iarovenko S."/>
            <person name="Subramanian E."/>
            <person name="Araus A.J."/>
            <person name="Petzold A."/>
            <person name="Susuki M."/>
            <person name="Suzuki K.-i.T."/>
            <person name="Hayashi T."/>
            <person name="Toyoda A."/>
            <person name="Oliveira C."/>
            <person name="Osipova E."/>
            <person name="Leigh N.D."/>
            <person name="Simon A."/>
            <person name="Yun M.H."/>
        </authorList>
    </citation>
    <scope>NUCLEOTIDE SEQUENCE</scope>
    <source>
        <strain evidence="2">20211129_DDA</strain>
        <tissue evidence="2">Liver</tissue>
    </source>
</reference>